<dbReference type="PIRSF" id="PIRSF033094">
    <property type="entry name" value="Pesterase_CT488"/>
    <property type="match status" value="1"/>
</dbReference>
<dbReference type="AlphaFoldDB" id="A0A0H5DQ05"/>
<keyword evidence="3" id="KW-1185">Reference proteome</keyword>
<dbReference type="RefSeq" id="WP_098038567.1">
    <property type="nucleotide sequence ID" value="NZ_CWGJ01000018.1"/>
</dbReference>
<dbReference type="EMBL" id="CWGJ01000018">
    <property type="protein sequence ID" value="CRX38701.1"/>
    <property type="molecule type" value="Genomic_DNA"/>
</dbReference>
<evidence type="ECO:0000313" key="2">
    <source>
        <dbReference type="EMBL" id="CRX38701.1"/>
    </source>
</evidence>
<evidence type="ECO:0000259" key="1">
    <source>
        <dbReference type="Pfam" id="PF00149"/>
    </source>
</evidence>
<dbReference type="Gene3D" id="3.60.21.10">
    <property type="match status" value="1"/>
</dbReference>
<dbReference type="PANTHER" id="PTHR31302:SF22">
    <property type="entry name" value="PHOSPHOESTERASE"/>
    <property type="match status" value="1"/>
</dbReference>
<protein>
    <submittedName>
        <fullName evidence="2">Putative metallophosphoesterase</fullName>
    </submittedName>
</protein>
<sequence length="250" mass="28658">MSVFAIADLHLSFGVSGKNMDVFGEIWRDHPKKIEEKWTRVIGPDDLVLIPGDISWAKHLTEALPDLVFIDSLPGTKVMIKGNHDYWWSAISKVKEIAPESLHFVQNDSFDFNDISVAGSRLWDTDEYNFDGCIDYHDNKTVRPLMEKNEDPVEREKIFTRELQRLEMSLKALSLSAKHRICMTHYPPVGIDLKDSRASKLLEKYGVEACVFGHVHSMKKGLNPFYGEKNGVRYHFACADFIDFNPIKII</sequence>
<reference evidence="3" key="1">
    <citation type="submission" date="2015-06" db="EMBL/GenBank/DDBJ databases">
        <authorList>
            <person name="Bertelli C."/>
        </authorList>
    </citation>
    <scope>NUCLEOTIDE SEQUENCE [LARGE SCALE GENOMIC DNA]</scope>
    <source>
        <strain evidence="3">CRIB-30</strain>
    </source>
</reference>
<dbReference type="OrthoDB" id="8610138at2"/>
<dbReference type="InterPro" id="IPR004843">
    <property type="entry name" value="Calcineurin-like_PHP"/>
</dbReference>
<gene>
    <name evidence="2" type="ORF">ELAC_1363</name>
</gene>
<dbReference type="SUPFAM" id="SSF56300">
    <property type="entry name" value="Metallo-dependent phosphatases"/>
    <property type="match status" value="1"/>
</dbReference>
<dbReference type="InterPro" id="IPR029052">
    <property type="entry name" value="Metallo-depent_PP-like"/>
</dbReference>
<evidence type="ECO:0000313" key="3">
    <source>
        <dbReference type="Proteomes" id="UP000220251"/>
    </source>
</evidence>
<dbReference type="InterPro" id="IPR051158">
    <property type="entry name" value="Metallophosphoesterase_sf"/>
</dbReference>
<dbReference type="GO" id="GO:0016787">
    <property type="term" value="F:hydrolase activity"/>
    <property type="evidence" value="ECO:0007669"/>
    <property type="project" value="InterPro"/>
</dbReference>
<organism evidence="2 3">
    <name type="scientific">Estrella lausannensis</name>
    <dbReference type="NCBI Taxonomy" id="483423"/>
    <lineage>
        <taxon>Bacteria</taxon>
        <taxon>Pseudomonadati</taxon>
        <taxon>Chlamydiota</taxon>
        <taxon>Chlamydiia</taxon>
        <taxon>Parachlamydiales</taxon>
        <taxon>Candidatus Criblamydiaceae</taxon>
        <taxon>Estrella</taxon>
    </lineage>
</organism>
<dbReference type="Pfam" id="PF00149">
    <property type="entry name" value="Metallophos"/>
    <property type="match status" value="1"/>
</dbReference>
<proteinExistence type="predicted"/>
<dbReference type="InterPro" id="IPR014578">
    <property type="entry name" value="Pesterase_CT488"/>
</dbReference>
<accession>A0A0H5DQ05</accession>
<name>A0A0H5DQ05_9BACT</name>
<dbReference type="Proteomes" id="UP000220251">
    <property type="component" value="Unassembled WGS sequence"/>
</dbReference>
<feature type="domain" description="Calcineurin-like phosphoesterase" evidence="1">
    <location>
        <begin position="1"/>
        <end position="217"/>
    </location>
</feature>
<dbReference type="PANTHER" id="PTHR31302">
    <property type="entry name" value="TRANSMEMBRANE PROTEIN WITH METALLOPHOSPHOESTERASE DOMAIN-RELATED"/>
    <property type="match status" value="1"/>
</dbReference>